<evidence type="ECO:0000256" key="3">
    <source>
        <dbReference type="ARBA" id="ARBA00022737"/>
    </source>
</evidence>
<evidence type="ECO:0000313" key="7">
    <source>
        <dbReference type="RefSeq" id="XP_015604481.1"/>
    </source>
</evidence>
<evidence type="ECO:0000256" key="1">
    <source>
        <dbReference type="ARBA" id="ARBA00004496"/>
    </source>
</evidence>
<evidence type="ECO:0000256" key="2">
    <source>
        <dbReference type="ARBA" id="ARBA00022490"/>
    </source>
</evidence>
<dbReference type="AlphaFoldDB" id="A0AAJ7C8N6"/>
<dbReference type="GO" id="GO:0005737">
    <property type="term" value="C:cytoplasm"/>
    <property type="evidence" value="ECO:0007669"/>
    <property type="project" value="UniProtKB-SubCell"/>
</dbReference>
<dbReference type="InterPro" id="IPR056277">
    <property type="entry name" value="PPIase_AIP"/>
</dbReference>
<dbReference type="RefSeq" id="XP_015604481.1">
    <property type="nucleotide sequence ID" value="XM_015748995.2"/>
</dbReference>
<dbReference type="PANTHER" id="PTHR11242:SF0">
    <property type="entry name" value="TPR_REGION DOMAIN-CONTAINING PROTEIN"/>
    <property type="match status" value="1"/>
</dbReference>
<dbReference type="InterPro" id="IPR019734">
    <property type="entry name" value="TPR_rpt"/>
</dbReference>
<dbReference type="InterPro" id="IPR046357">
    <property type="entry name" value="PPIase_dom_sf"/>
</dbReference>
<keyword evidence="2" id="KW-0963">Cytoplasm</keyword>
<dbReference type="FunFam" id="1.25.40.10:FF:000052">
    <property type="entry name" value="Aryl-hydrocarbon-interacting protein-like 1"/>
    <property type="match status" value="1"/>
</dbReference>
<proteinExistence type="predicted"/>
<dbReference type="Pfam" id="PF23322">
    <property type="entry name" value="PPIase_AIP"/>
    <property type="match status" value="1"/>
</dbReference>
<keyword evidence="7" id="KW-0675">Receptor</keyword>
<sequence length="320" mass="36624">MEPKESVVKSVVHTGTKAVSFVPGTKVVFHFRTTKCDPDKTLIDDSRTMGKPMELVLGKKFKLEIWEVIVQKMALNEVARFRVNKSLVTAYPFVSKTLREVGKPASEKRNHHCCGVTLQNEGIGYDDLNDLITNPQDLEFTIELLEVVSPNEYEKETWQMTEEEKLKSIPKLREKGNSLFKKKDYQAASDSYATAIGMLEQLMLMEKPNDEDWLALNEMKIPILLNYAQCKLLNKEYYDVIEHCTTVLKSDPGNVKALYRRGKAHIAVWNEVEATRDLKRAAELDPSLNTVVEKELHSFAVAIKEKEQVEKKKLAQMFNK</sequence>
<keyword evidence="6" id="KW-1185">Reference proteome</keyword>
<dbReference type="InterPro" id="IPR011990">
    <property type="entry name" value="TPR-like_helical_dom_sf"/>
</dbReference>
<dbReference type="Gene3D" id="1.25.40.10">
    <property type="entry name" value="Tetratricopeptide repeat domain"/>
    <property type="match status" value="1"/>
</dbReference>
<organism evidence="6 7">
    <name type="scientific">Cephus cinctus</name>
    <name type="common">Wheat stem sawfly</name>
    <dbReference type="NCBI Taxonomy" id="211228"/>
    <lineage>
        <taxon>Eukaryota</taxon>
        <taxon>Metazoa</taxon>
        <taxon>Ecdysozoa</taxon>
        <taxon>Arthropoda</taxon>
        <taxon>Hexapoda</taxon>
        <taxon>Insecta</taxon>
        <taxon>Pterygota</taxon>
        <taxon>Neoptera</taxon>
        <taxon>Endopterygota</taxon>
        <taxon>Hymenoptera</taxon>
        <taxon>Cephoidea</taxon>
        <taxon>Cephidae</taxon>
        <taxon>Cephus</taxon>
    </lineage>
</organism>
<dbReference type="GeneID" id="107272150"/>
<dbReference type="GO" id="GO:0003755">
    <property type="term" value="F:peptidyl-prolyl cis-trans isomerase activity"/>
    <property type="evidence" value="ECO:0007669"/>
    <property type="project" value="InterPro"/>
</dbReference>
<dbReference type="SMART" id="SM00028">
    <property type="entry name" value="TPR"/>
    <property type="match status" value="3"/>
</dbReference>
<evidence type="ECO:0000259" key="5">
    <source>
        <dbReference type="Pfam" id="PF23322"/>
    </source>
</evidence>
<protein>
    <submittedName>
        <fullName evidence="7">AH receptor-interacting protein isoform X1</fullName>
    </submittedName>
</protein>
<keyword evidence="4" id="KW-0802">TPR repeat</keyword>
<gene>
    <name evidence="7" type="primary">LOC107272150</name>
</gene>
<feature type="domain" description="AIP/AIPL N-terminal FKBP-type PPIase" evidence="5">
    <location>
        <begin position="14"/>
        <end position="145"/>
    </location>
</feature>
<dbReference type="InterPro" id="IPR039663">
    <property type="entry name" value="AIP/AIPL1/TTC9"/>
</dbReference>
<name>A0AAJ7C8N6_CEPCN</name>
<dbReference type="Gene3D" id="3.10.50.40">
    <property type="match status" value="1"/>
</dbReference>
<reference evidence="7" key="1">
    <citation type="submission" date="2025-08" db="UniProtKB">
        <authorList>
            <consortium name="RefSeq"/>
        </authorList>
    </citation>
    <scope>IDENTIFICATION</scope>
</reference>
<evidence type="ECO:0000256" key="4">
    <source>
        <dbReference type="ARBA" id="ARBA00022803"/>
    </source>
</evidence>
<evidence type="ECO:0000313" key="6">
    <source>
        <dbReference type="Proteomes" id="UP000694920"/>
    </source>
</evidence>
<keyword evidence="3" id="KW-0677">Repeat</keyword>
<dbReference type="SUPFAM" id="SSF48452">
    <property type="entry name" value="TPR-like"/>
    <property type="match status" value="1"/>
</dbReference>
<dbReference type="Proteomes" id="UP000694920">
    <property type="component" value="Unplaced"/>
</dbReference>
<dbReference type="SUPFAM" id="SSF54534">
    <property type="entry name" value="FKBP-like"/>
    <property type="match status" value="1"/>
</dbReference>
<accession>A0AAJ7C8N6</accession>
<comment type="subcellular location">
    <subcellularLocation>
        <location evidence="1">Cytoplasm</location>
    </subcellularLocation>
</comment>
<dbReference type="PANTHER" id="PTHR11242">
    <property type="entry name" value="ARYL HYDROCARBON RECEPTOR INTERACTING PROTEIN RELATED"/>
    <property type="match status" value="1"/>
</dbReference>
<dbReference type="KEGG" id="ccin:107272150"/>